<dbReference type="InterPro" id="IPR011611">
    <property type="entry name" value="PfkB_dom"/>
</dbReference>
<dbReference type="AlphaFoldDB" id="A0AA41QQA4"/>
<keyword evidence="4 6" id="KW-0418">Kinase</keyword>
<dbReference type="GO" id="GO:0006000">
    <property type="term" value="P:fructose metabolic process"/>
    <property type="evidence" value="ECO:0007669"/>
    <property type="project" value="UniProtKB-ARBA"/>
</dbReference>
<name>A0AA41QQA4_9HYPH</name>
<keyword evidence="5" id="KW-0067">ATP-binding</keyword>
<comment type="caution">
    <text evidence="8">The sequence shown here is derived from an EMBL/GenBank/DDBJ whole genome shotgun (WGS) entry which is preliminary data.</text>
</comment>
<organism evidence="8 9">
    <name type="scientific">Paradevosia shaoguanensis</name>
    <dbReference type="NCBI Taxonomy" id="1335043"/>
    <lineage>
        <taxon>Bacteria</taxon>
        <taxon>Pseudomonadati</taxon>
        <taxon>Pseudomonadota</taxon>
        <taxon>Alphaproteobacteria</taxon>
        <taxon>Hyphomicrobiales</taxon>
        <taxon>Devosiaceae</taxon>
        <taxon>Paradevosia</taxon>
    </lineage>
</organism>
<evidence type="ECO:0000313" key="8">
    <source>
        <dbReference type="EMBL" id="MCI0129037.1"/>
    </source>
</evidence>
<dbReference type="SUPFAM" id="SSF53613">
    <property type="entry name" value="Ribokinase-like"/>
    <property type="match status" value="1"/>
</dbReference>
<dbReference type="InterPro" id="IPR002139">
    <property type="entry name" value="Ribo/fructo_kinase"/>
</dbReference>
<evidence type="ECO:0000259" key="7">
    <source>
        <dbReference type="Pfam" id="PF00294"/>
    </source>
</evidence>
<dbReference type="RefSeq" id="WP_281737016.1">
    <property type="nucleotide sequence ID" value="NZ_JAKETQ010000003.1"/>
</dbReference>
<keyword evidence="3" id="KW-0547">Nucleotide-binding</keyword>
<keyword evidence="2 6" id="KW-0808">Transferase</keyword>
<dbReference type="GO" id="GO:0008865">
    <property type="term" value="F:fructokinase activity"/>
    <property type="evidence" value="ECO:0007669"/>
    <property type="project" value="UniProtKB-ARBA"/>
</dbReference>
<dbReference type="GO" id="GO:0005524">
    <property type="term" value="F:ATP binding"/>
    <property type="evidence" value="ECO:0007669"/>
    <property type="project" value="UniProtKB-KW"/>
</dbReference>
<feature type="domain" description="Carbohydrate kinase PfkB" evidence="7">
    <location>
        <begin position="4"/>
        <end position="305"/>
    </location>
</feature>
<dbReference type="InterPro" id="IPR029056">
    <property type="entry name" value="Ribokinase-like"/>
</dbReference>
<evidence type="ECO:0000256" key="6">
    <source>
        <dbReference type="RuleBase" id="RU003704"/>
    </source>
</evidence>
<dbReference type="PRINTS" id="PR00990">
    <property type="entry name" value="RIBOKINASE"/>
</dbReference>
<dbReference type="Gene3D" id="3.40.1190.20">
    <property type="match status" value="1"/>
</dbReference>
<accession>A0AA41QQA4</accession>
<evidence type="ECO:0000256" key="2">
    <source>
        <dbReference type="ARBA" id="ARBA00022679"/>
    </source>
</evidence>
<sequence>MFVVGGESLIDLVSEPRGPDGVIHMHAHQGGSPYNCAIALAKLGNDTGFLCPISKDGFGSYLLEPLDAAGVKTLLTQRVVAPTTLAVVTLNEKRQAAYEFYRGADRAFTQQGMVAALPQTLDLYQIGGFCPILPEDAAIWAEVVRAAMARGATISIDPNVRPSLVDDFGSYKQRLSTFLDLAHIIKMSEEDLLALEPSLSIEAHSAALLARPNCELVIVTLGEKGSLAYTPAGRAKAGIWSPPVFGDTVGAGDSLMAGVLSYLREKDALRPGPLKTLGSAELEAMLHFGAVVAGLNCGQVGCKPPTRAEVDAVLSEERR</sequence>
<evidence type="ECO:0000256" key="5">
    <source>
        <dbReference type="ARBA" id="ARBA00022840"/>
    </source>
</evidence>
<dbReference type="InterPro" id="IPR002173">
    <property type="entry name" value="Carboh/pur_kinase_PfkB_CS"/>
</dbReference>
<evidence type="ECO:0000256" key="1">
    <source>
        <dbReference type="ARBA" id="ARBA00010688"/>
    </source>
</evidence>
<dbReference type="PANTHER" id="PTHR43085">
    <property type="entry name" value="HEXOKINASE FAMILY MEMBER"/>
    <property type="match status" value="1"/>
</dbReference>
<comment type="similarity">
    <text evidence="1 6">Belongs to the carbohydrate kinase PfkB family.</text>
</comment>
<evidence type="ECO:0000256" key="4">
    <source>
        <dbReference type="ARBA" id="ARBA00022777"/>
    </source>
</evidence>
<dbReference type="PANTHER" id="PTHR43085:SF1">
    <property type="entry name" value="PSEUDOURIDINE KINASE-RELATED"/>
    <property type="match status" value="1"/>
</dbReference>
<gene>
    <name evidence="8" type="ORF">ML536_19565</name>
</gene>
<reference evidence="8" key="1">
    <citation type="submission" date="2022-03" db="EMBL/GenBank/DDBJ databases">
        <title>The complete genome sequence of a Methyloterrigena soli.</title>
        <authorList>
            <person name="Zi Z."/>
        </authorList>
    </citation>
    <scope>NUCLEOTIDE SEQUENCE</scope>
    <source>
        <strain evidence="8">M48</strain>
    </source>
</reference>
<dbReference type="PROSITE" id="PS00584">
    <property type="entry name" value="PFKB_KINASES_2"/>
    <property type="match status" value="1"/>
</dbReference>
<protein>
    <submittedName>
        <fullName evidence="8">Carbohydrate kinase</fullName>
    </submittedName>
</protein>
<proteinExistence type="inferred from homology"/>
<keyword evidence="9" id="KW-1185">Reference proteome</keyword>
<dbReference type="CDD" id="cd01167">
    <property type="entry name" value="bac_FRK"/>
    <property type="match status" value="1"/>
</dbReference>
<evidence type="ECO:0000256" key="3">
    <source>
        <dbReference type="ARBA" id="ARBA00022741"/>
    </source>
</evidence>
<dbReference type="Proteomes" id="UP001156140">
    <property type="component" value="Unassembled WGS sequence"/>
</dbReference>
<evidence type="ECO:0000313" key="9">
    <source>
        <dbReference type="Proteomes" id="UP001156140"/>
    </source>
</evidence>
<dbReference type="InterPro" id="IPR050306">
    <property type="entry name" value="PfkB_Carbo_kinase"/>
</dbReference>
<dbReference type="Pfam" id="PF00294">
    <property type="entry name" value="PfkB"/>
    <property type="match status" value="1"/>
</dbReference>
<dbReference type="EMBL" id="JALAZD010000003">
    <property type="protein sequence ID" value="MCI0129037.1"/>
    <property type="molecule type" value="Genomic_DNA"/>
</dbReference>